<reference evidence="1" key="1">
    <citation type="journal article" date="2014" name="Front. Microbiol.">
        <title>High frequency of phylogenetically diverse reductive dehalogenase-homologous genes in deep subseafloor sedimentary metagenomes.</title>
        <authorList>
            <person name="Kawai M."/>
            <person name="Futagami T."/>
            <person name="Toyoda A."/>
            <person name="Takaki Y."/>
            <person name="Nishi S."/>
            <person name="Hori S."/>
            <person name="Arai W."/>
            <person name="Tsubouchi T."/>
            <person name="Morono Y."/>
            <person name="Uchiyama I."/>
            <person name="Ito T."/>
            <person name="Fujiyama A."/>
            <person name="Inagaki F."/>
            <person name="Takami H."/>
        </authorList>
    </citation>
    <scope>NUCLEOTIDE SEQUENCE</scope>
    <source>
        <strain evidence="1">Expedition CK06-06</strain>
    </source>
</reference>
<dbReference type="EMBL" id="BARS01019736">
    <property type="protein sequence ID" value="GAF94184.1"/>
    <property type="molecule type" value="Genomic_DNA"/>
</dbReference>
<proteinExistence type="predicted"/>
<comment type="caution">
    <text evidence="1">The sequence shown here is derived from an EMBL/GenBank/DDBJ whole genome shotgun (WGS) entry which is preliminary data.</text>
</comment>
<sequence>ARCIGEATTLQSDSVAWYSELDRLDFLGSFHFRDSAMSLDADRARYTPGLERLEAWGNVRLVNKKSGSVLTGPNLTYYREIPGGRTVTELYASGRPLVEYRAVEDPESEPYLIRGDRVHLRGESQAWAGGAVTIDRSDFAAKGDSAILNTAVGEGFLIGHAEAAGTDSAGYTMEGRRIAFRLTDDELSWVQAQEDGRATSGEWRIVGDTIEFNVANDVIQTASVWGDSTRAHAESEKHSMEADSLWIDTPDQKLRELLGFGAAHATARADSLVT</sequence>
<name>X0TLQ6_9ZZZZ</name>
<evidence type="ECO:0008006" key="2">
    <source>
        <dbReference type="Google" id="ProtNLM"/>
    </source>
</evidence>
<protein>
    <recommendedName>
        <fullName evidence="2">Organic solvent tolerance-like N-terminal domain-containing protein</fullName>
    </recommendedName>
</protein>
<organism evidence="1">
    <name type="scientific">marine sediment metagenome</name>
    <dbReference type="NCBI Taxonomy" id="412755"/>
    <lineage>
        <taxon>unclassified sequences</taxon>
        <taxon>metagenomes</taxon>
        <taxon>ecological metagenomes</taxon>
    </lineage>
</organism>
<dbReference type="AlphaFoldDB" id="X0TLQ6"/>
<feature type="non-terminal residue" evidence="1">
    <location>
        <position position="1"/>
    </location>
</feature>
<dbReference type="Gene3D" id="2.60.450.10">
    <property type="entry name" value="Lipopolysaccharide (LPS) transport protein A like domain"/>
    <property type="match status" value="1"/>
</dbReference>
<evidence type="ECO:0000313" key="1">
    <source>
        <dbReference type="EMBL" id="GAF94184.1"/>
    </source>
</evidence>
<accession>X0TLQ6</accession>
<gene>
    <name evidence="1" type="ORF">S01H1_31931</name>
</gene>
<feature type="non-terminal residue" evidence="1">
    <location>
        <position position="274"/>
    </location>
</feature>